<keyword evidence="3" id="KW-1185">Reference proteome</keyword>
<comment type="caution">
    <text evidence="2">The sequence shown here is derived from an EMBL/GenBank/DDBJ whole genome shotgun (WGS) entry which is preliminary data.</text>
</comment>
<evidence type="ECO:0000313" key="2">
    <source>
        <dbReference type="EMBL" id="KAK6474386.1"/>
    </source>
</evidence>
<feature type="region of interest" description="Disordered" evidence="1">
    <location>
        <begin position="158"/>
        <end position="178"/>
    </location>
</feature>
<evidence type="ECO:0000256" key="1">
    <source>
        <dbReference type="SAM" id="MobiDB-lite"/>
    </source>
</evidence>
<gene>
    <name evidence="2" type="ORF">HHUSO_G25187</name>
</gene>
<dbReference type="Proteomes" id="UP001369086">
    <property type="component" value="Unassembled WGS sequence"/>
</dbReference>
<accession>A0ABR0YP60</accession>
<organism evidence="2 3">
    <name type="scientific">Huso huso</name>
    <name type="common">Beluga</name>
    <name type="synonym">Acipenser huso</name>
    <dbReference type="NCBI Taxonomy" id="61971"/>
    <lineage>
        <taxon>Eukaryota</taxon>
        <taxon>Metazoa</taxon>
        <taxon>Chordata</taxon>
        <taxon>Craniata</taxon>
        <taxon>Vertebrata</taxon>
        <taxon>Euteleostomi</taxon>
        <taxon>Actinopterygii</taxon>
        <taxon>Chondrostei</taxon>
        <taxon>Acipenseriformes</taxon>
        <taxon>Acipenseridae</taxon>
        <taxon>Huso</taxon>
    </lineage>
</organism>
<dbReference type="EMBL" id="JAHFZB010000025">
    <property type="protein sequence ID" value="KAK6474386.1"/>
    <property type="molecule type" value="Genomic_DNA"/>
</dbReference>
<protein>
    <submittedName>
        <fullName evidence="2">Uncharacterized protein</fullName>
    </submittedName>
</protein>
<proteinExistence type="predicted"/>
<reference evidence="2 3" key="1">
    <citation type="submission" date="2021-05" db="EMBL/GenBank/DDBJ databases">
        <authorList>
            <person name="Zahm M."/>
            <person name="Klopp C."/>
            <person name="Cabau C."/>
            <person name="Kuhl H."/>
            <person name="Suciu R."/>
            <person name="Ciorpac M."/>
            <person name="Holostenco D."/>
            <person name="Gessner J."/>
            <person name="Wuertz S."/>
            <person name="Hohne C."/>
            <person name="Stock M."/>
            <person name="Gislard M."/>
            <person name="Lluch J."/>
            <person name="Milhes M."/>
            <person name="Lampietro C."/>
            <person name="Lopez Roques C."/>
            <person name="Donnadieu C."/>
            <person name="Du K."/>
            <person name="Schartl M."/>
            <person name="Guiguen Y."/>
        </authorList>
    </citation>
    <scope>NUCLEOTIDE SEQUENCE [LARGE SCALE GENOMIC DNA]</scope>
    <source>
        <strain evidence="2">Hh-F2</strain>
        <tissue evidence="2">Blood</tissue>
    </source>
</reference>
<name>A0ABR0YP60_HUSHU</name>
<evidence type="ECO:0000313" key="3">
    <source>
        <dbReference type="Proteomes" id="UP001369086"/>
    </source>
</evidence>
<feature type="compositionally biased region" description="Pro residues" evidence="1">
    <location>
        <begin position="166"/>
        <end position="176"/>
    </location>
</feature>
<sequence>MLCFAYSSAHSKTWNGSNCSSTGVFISPLTRHCVFFSYLSNIPFFFCRPENKFFSKGELAVMEGFSRSHKPPIRRPPSYLHPVRASETPALPHPDPWKLRPPARPVYTQFTCPIRPATKLVPVKPLTAPSLRALVLAEQSGLRPVVLKYRKKSPVRDMSVRGTPCVQPPGAAPPPSLTSKTELHVYLPAGGEDCESVDEGFMEDIESEFHSLSVREQGEATAGEPASCCFSVGGGGHIFGLSSSY</sequence>